<reference evidence="2 3" key="1">
    <citation type="submission" date="2006-10" db="EMBL/GenBank/DDBJ databases">
        <title>The Genome Sequence of Batrachochytrium dendrobatidis JEL423.</title>
        <authorList>
            <consortium name="The Broad Institute Genome Sequencing Platform"/>
            <person name="Birren B."/>
            <person name="Lander E."/>
            <person name="Galagan J."/>
            <person name="Cuomo C."/>
            <person name="Devon K."/>
            <person name="Jaffe D."/>
            <person name="Butler J."/>
            <person name="Alvarez P."/>
            <person name="Gnerre S."/>
            <person name="Grabherr M."/>
            <person name="Kleber M."/>
            <person name="Mauceli E."/>
            <person name="Brockman W."/>
            <person name="Young S."/>
            <person name="LaButti K."/>
            <person name="Sykes S."/>
            <person name="DeCaprio D."/>
            <person name="Crawford M."/>
            <person name="Koehrsen M."/>
            <person name="Engels R."/>
            <person name="Montgomery P."/>
            <person name="Pearson M."/>
            <person name="Howarth C."/>
            <person name="Larson L."/>
            <person name="White J."/>
            <person name="O'Leary S."/>
            <person name="Kodira C."/>
            <person name="Zeng Q."/>
            <person name="Yandava C."/>
            <person name="Alvarado L."/>
            <person name="Longcore J."/>
            <person name="James T."/>
        </authorList>
    </citation>
    <scope>NUCLEOTIDE SEQUENCE [LARGE SCALE GENOMIC DNA]</scope>
    <source>
        <strain evidence="2 3">JEL423</strain>
    </source>
</reference>
<dbReference type="AlphaFoldDB" id="A0A177WKN5"/>
<evidence type="ECO:0000256" key="1">
    <source>
        <dbReference type="ARBA" id="ARBA00022737"/>
    </source>
</evidence>
<name>A0A177WKN5_BATDL</name>
<gene>
    <name evidence="2" type="ORF">BDEG_24370</name>
</gene>
<evidence type="ECO:0008006" key="4">
    <source>
        <dbReference type="Google" id="ProtNLM"/>
    </source>
</evidence>
<dbReference type="PANTHER" id="PTHR47447">
    <property type="entry name" value="OS03G0856100 PROTEIN"/>
    <property type="match status" value="1"/>
</dbReference>
<evidence type="ECO:0000313" key="2">
    <source>
        <dbReference type="EMBL" id="OAJ40663.1"/>
    </source>
</evidence>
<dbReference type="PANTHER" id="PTHR47447:SF17">
    <property type="entry name" value="OS12G0638900 PROTEIN"/>
    <property type="match status" value="1"/>
</dbReference>
<dbReference type="Gene3D" id="1.25.40.10">
    <property type="entry name" value="Tetratricopeptide repeat domain"/>
    <property type="match status" value="2"/>
</dbReference>
<dbReference type="EMBL" id="DS022304">
    <property type="protein sequence ID" value="OAJ40663.1"/>
    <property type="molecule type" value="Genomic_DNA"/>
</dbReference>
<evidence type="ECO:0000313" key="3">
    <source>
        <dbReference type="Proteomes" id="UP000077115"/>
    </source>
</evidence>
<sequence length="636" mass="72275">MPQVLCRRPLRQLLFAKAWQSRTHRISHPLQSKLDNIQPFSVSSASYQSSSVFQPRIISKKPSKGLTTHTQYNPADFEQQLTIYARAGDDKSALDYLALNGHPSWTPLALSIFLKHFKPDQDASRFVQVISDLFEDGRCIQPIHCFIVADQIAAWPYGNLLTMQIGDAVIRNTTHLDPIGSLVLLLACKRTSYTAIEKSVPLIQNPTMRSILSLYIFADQKIPPVRERIMERFEFLQELFKEMDWTDSIYHDTAVVKRIIAGVMNAASATGDPSLVDAQSRWFRSHLPTAVLEKVSLEFDIAMLDATGVLVCLDPANNTANEFKVDEKNSHSDLNGSISINLFSRSYVDGPMRLKRKEWLAQCNTIVNDVLNQHTQPTQPIMDAIIKYLATTLPHQSGKFSSIMHLFKTFHDFEQRGYVPELENYHALLSCMKNQHTSIEEYPGRIGMEAVKVVYRMEAAGIRPTQTTYSLAFQAAAREATKYVSLYLIQFENHMISRGIVHNSNLVVHAIHAFCNGNCMDVAAQRLRDIRHAGIQPSLELYIYFLSACSQTYNFGLFALKELRWCMKRDGVDADVKAYALFIRCCVNTRDVFSAISICEEMKLRKMQLTQEMRNDLILLGNAFDENVQLALRDLM</sequence>
<reference evidence="2 3" key="2">
    <citation type="submission" date="2016-05" db="EMBL/GenBank/DDBJ databases">
        <title>Lineage-specific infection strategies underlie the spectrum of fungal disease in amphibians.</title>
        <authorList>
            <person name="Cuomo C.A."/>
            <person name="Farrer R.A."/>
            <person name="James T."/>
            <person name="Longcore J."/>
            <person name="Birren B."/>
        </authorList>
    </citation>
    <scope>NUCLEOTIDE SEQUENCE [LARGE SCALE GENOMIC DNA]</scope>
    <source>
        <strain evidence="2 3">JEL423</strain>
    </source>
</reference>
<dbReference type="Proteomes" id="UP000077115">
    <property type="component" value="Unassembled WGS sequence"/>
</dbReference>
<dbReference type="InterPro" id="IPR011990">
    <property type="entry name" value="TPR-like_helical_dom_sf"/>
</dbReference>
<accession>A0A177WKN5</accession>
<protein>
    <recommendedName>
        <fullName evidence="4">Pentacotripeptide-repeat region of PRORP domain-containing protein</fullName>
    </recommendedName>
</protein>
<dbReference type="OrthoDB" id="185373at2759"/>
<dbReference type="VEuPathDB" id="FungiDB:BDEG_24370"/>
<keyword evidence="1" id="KW-0677">Repeat</keyword>
<dbReference type="STRING" id="403673.A0A177WKN5"/>
<organism evidence="2 3">
    <name type="scientific">Batrachochytrium dendrobatidis (strain JEL423)</name>
    <dbReference type="NCBI Taxonomy" id="403673"/>
    <lineage>
        <taxon>Eukaryota</taxon>
        <taxon>Fungi</taxon>
        <taxon>Fungi incertae sedis</taxon>
        <taxon>Chytridiomycota</taxon>
        <taxon>Chytridiomycota incertae sedis</taxon>
        <taxon>Chytridiomycetes</taxon>
        <taxon>Rhizophydiales</taxon>
        <taxon>Rhizophydiales incertae sedis</taxon>
        <taxon>Batrachochytrium</taxon>
    </lineage>
</organism>
<proteinExistence type="predicted"/>